<feature type="compositionally biased region" description="Basic residues" evidence="4">
    <location>
        <begin position="381"/>
        <end position="397"/>
    </location>
</feature>
<dbReference type="PROSITE" id="PS50090">
    <property type="entry name" value="MYB_LIKE"/>
    <property type="match status" value="1"/>
</dbReference>
<dbReference type="SUPFAM" id="SSF46689">
    <property type="entry name" value="Homeodomain-like"/>
    <property type="match status" value="1"/>
</dbReference>
<feature type="region of interest" description="Disordered" evidence="4">
    <location>
        <begin position="221"/>
        <end position="240"/>
    </location>
</feature>
<feature type="compositionally biased region" description="Basic and acidic residues" evidence="4">
    <location>
        <begin position="150"/>
        <end position="163"/>
    </location>
</feature>
<evidence type="ECO:0000256" key="3">
    <source>
        <dbReference type="ARBA" id="ARBA00022833"/>
    </source>
</evidence>
<gene>
    <name evidence="6" type="ORF">FH972_014190</name>
</gene>
<evidence type="ECO:0000256" key="1">
    <source>
        <dbReference type="ARBA" id="ARBA00022723"/>
    </source>
</evidence>
<feature type="region of interest" description="Disordered" evidence="4">
    <location>
        <begin position="147"/>
        <end position="209"/>
    </location>
</feature>
<dbReference type="PANTHER" id="PTHR47863">
    <property type="entry name" value="RING/FYVE/PHD ZINC FINGER SUPERFAMILY PROTEIN"/>
    <property type="match status" value="1"/>
</dbReference>
<evidence type="ECO:0000313" key="6">
    <source>
        <dbReference type="EMBL" id="KAE8075474.1"/>
    </source>
</evidence>
<feature type="compositionally biased region" description="Basic and acidic residues" evidence="4">
    <location>
        <begin position="172"/>
        <end position="183"/>
    </location>
</feature>
<feature type="region of interest" description="Disordered" evidence="4">
    <location>
        <begin position="325"/>
        <end position="455"/>
    </location>
</feature>
<dbReference type="InterPro" id="IPR013083">
    <property type="entry name" value="Znf_RING/FYVE/PHD"/>
</dbReference>
<keyword evidence="1" id="KW-0479">Metal-binding</keyword>
<proteinExistence type="predicted"/>
<feature type="compositionally biased region" description="Basic residues" evidence="4">
    <location>
        <begin position="430"/>
        <end position="441"/>
    </location>
</feature>
<dbReference type="CDD" id="cd11660">
    <property type="entry name" value="SANT_TRF"/>
    <property type="match status" value="1"/>
</dbReference>
<accession>A0A5N6RA19</accession>
<dbReference type="PANTHER" id="PTHR47863:SF5">
    <property type="entry name" value="HOMEODOMAIN-LIKE PROTEIN WITH RING_FYVE_PHD-TYPE ZINC FINGER DOMAIN-CONTAINING PROTEIN-RELATED"/>
    <property type="match status" value="1"/>
</dbReference>
<dbReference type="OrthoDB" id="608866at2759"/>
<dbReference type="Gene3D" id="1.10.246.220">
    <property type="match status" value="1"/>
</dbReference>
<reference evidence="6 7" key="1">
    <citation type="submission" date="2019-06" db="EMBL/GenBank/DDBJ databases">
        <title>A chromosomal-level reference genome of Carpinus fangiana (Coryloideae, Betulaceae).</title>
        <authorList>
            <person name="Yang X."/>
            <person name="Wang Z."/>
            <person name="Zhang L."/>
            <person name="Hao G."/>
            <person name="Liu J."/>
            <person name="Yang Y."/>
        </authorList>
    </citation>
    <scope>NUCLEOTIDE SEQUENCE [LARGE SCALE GENOMIC DNA]</scope>
    <source>
        <strain evidence="6">Cfa_2016G</strain>
        <tissue evidence="6">Leaf</tissue>
    </source>
</reference>
<dbReference type="InterPro" id="IPR009057">
    <property type="entry name" value="Homeodomain-like_sf"/>
</dbReference>
<dbReference type="SMART" id="SM00717">
    <property type="entry name" value="SANT"/>
    <property type="match status" value="1"/>
</dbReference>
<dbReference type="SUPFAM" id="SSF57903">
    <property type="entry name" value="FYVE/PHD zinc finger"/>
    <property type="match status" value="1"/>
</dbReference>
<evidence type="ECO:0000259" key="5">
    <source>
        <dbReference type="PROSITE" id="PS50090"/>
    </source>
</evidence>
<dbReference type="PROSITE" id="PS01359">
    <property type="entry name" value="ZF_PHD_1"/>
    <property type="match status" value="1"/>
</dbReference>
<keyword evidence="3" id="KW-0862">Zinc</keyword>
<evidence type="ECO:0000256" key="2">
    <source>
        <dbReference type="ARBA" id="ARBA00022771"/>
    </source>
</evidence>
<feature type="domain" description="Myb-like" evidence="5">
    <location>
        <begin position="457"/>
        <end position="518"/>
    </location>
</feature>
<dbReference type="InterPro" id="IPR011011">
    <property type="entry name" value="Znf_FYVE_PHD"/>
</dbReference>
<dbReference type="Gene3D" id="3.30.40.10">
    <property type="entry name" value="Zinc/RING finger domain, C3HC4 (zinc finger)"/>
    <property type="match status" value="1"/>
</dbReference>
<dbReference type="AlphaFoldDB" id="A0A5N6RA19"/>
<dbReference type="InterPro" id="IPR001005">
    <property type="entry name" value="SANT/Myb"/>
</dbReference>
<sequence length="528" mass="59695">MRSKTRRGGRPKLPTSTTATATARALPLLLNQDDDYMQRLVPETCDVAHNLNDETVDNMDIDWIKEDTCIRCNRGGDLLVCSEIGCPVALHYKCMCCNPKFDDLGHFYCPYCSYKRAILETRHLRKNAMLAKQALVNFIDKNVVAGNGKNQKDGESQSKEPDLSLHVGNTSRPDHEAWQRDDGGGQNESVQDEEGQQNERGDAGLASNRQHKIVVDDEACANTSTPGASDNVHFREGGITPGKELLQDSIIKDKSKEATISEARCEFAEDGEKIQAEDSQLIENSEHERILEEEDSQHEGIFEEEEGQEEVLNACHVNEEVLADGTLHASNEGSQDYLELSEENQGKTEDEEQMQPEAPIAPSNANVPLETSDTDTETLSARHKNRRFKRRARKKARPQNVNSPRKSSSQKSNSPEKNFRKPNEKAATSKNKKISASKKAKQPRESPKQFTKTTLPNARRKRLFWTLEEEDMLKEGVHRFSASAKKNLPWRRILDFGRHVFHATRTPIDLKDKWKNMMAKDSSTIMRR</sequence>
<evidence type="ECO:0000313" key="7">
    <source>
        <dbReference type="Proteomes" id="UP000327013"/>
    </source>
</evidence>
<dbReference type="InterPro" id="IPR019786">
    <property type="entry name" value="Zinc_finger_PHD-type_CS"/>
</dbReference>
<dbReference type="Proteomes" id="UP000327013">
    <property type="component" value="Chromosome 6"/>
</dbReference>
<keyword evidence="2" id="KW-0863">Zinc-finger</keyword>
<protein>
    <recommendedName>
        <fullName evidence="5">Myb-like domain-containing protein</fullName>
    </recommendedName>
</protein>
<evidence type="ECO:0000256" key="4">
    <source>
        <dbReference type="SAM" id="MobiDB-lite"/>
    </source>
</evidence>
<feature type="compositionally biased region" description="Low complexity" evidence="4">
    <location>
        <begin position="402"/>
        <end position="416"/>
    </location>
</feature>
<organism evidence="6 7">
    <name type="scientific">Carpinus fangiana</name>
    <dbReference type="NCBI Taxonomy" id="176857"/>
    <lineage>
        <taxon>Eukaryota</taxon>
        <taxon>Viridiplantae</taxon>
        <taxon>Streptophyta</taxon>
        <taxon>Embryophyta</taxon>
        <taxon>Tracheophyta</taxon>
        <taxon>Spermatophyta</taxon>
        <taxon>Magnoliopsida</taxon>
        <taxon>eudicotyledons</taxon>
        <taxon>Gunneridae</taxon>
        <taxon>Pentapetalae</taxon>
        <taxon>rosids</taxon>
        <taxon>fabids</taxon>
        <taxon>Fagales</taxon>
        <taxon>Betulaceae</taxon>
        <taxon>Carpinus</taxon>
    </lineage>
</organism>
<dbReference type="EMBL" id="CM017326">
    <property type="protein sequence ID" value="KAE8075474.1"/>
    <property type="molecule type" value="Genomic_DNA"/>
</dbReference>
<dbReference type="GO" id="GO:0008270">
    <property type="term" value="F:zinc ion binding"/>
    <property type="evidence" value="ECO:0007669"/>
    <property type="project" value="UniProtKB-KW"/>
</dbReference>
<name>A0A5N6RA19_9ROSI</name>
<keyword evidence="7" id="KW-1185">Reference proteome</keyword>